<protein>
    <submittedName>
        <fullName evidence="3">S-layer homology domain-containing protein</fullName>
    </submittedName>
</protein>
<dbReference type="Pfam" id="PF00395">
    <property type="entry name" value="SLH"/>
    <property type="match status" value="2"/>
</dbReference>
<dbReference type="PROSITE" id="PS51272">
    <property type="entry name" value="SLH"/>
    <property type="match status" value="2"/>
</dbReference>
<evidence type="ECO:0000313" key="3">
    <source>
        <dbReference type="EMBL" id="TNJ59752.1"/>
    </source>
</evidence>
<feature type="region of interest" description="Disordered" evidence="1">
    <location>
        <begin position="132"/>
        <end position="192"/>
    </location>
</feature>
<name>A0A5C4SZ73_9BACL</name>
<comment type="caution">
    <text evidence="3">The sequence shown here is derived from an EMBL/GenBank/DDBJ whole genome shotgun (WGS) entry which is preliminary data.</text>
</comment>
<evidence type="ECO:0000313" key="4">
    <source>
        <dbReference type="Proteomes" id="UP000307943"/>
    </source>
</evidence>
<dbReference type="OrthoDB" id="504962at2"/>
<feature type="domain" description="SLH" evidence="2">
    <location>
        <begin position="381"/>
        <end position="440"/>
    </location>
</feature>
<dbReference type="InterPro" id="IPR051465">
    <property type="entry name" value="Cell_Envelope_Struct_Comp"/>
</dbReference>
<dbReference type="Proteomes" id="UP000307943">
    <property type="component" value="Unassembled WGS sequence"/>
</dbReference>
<dbReference type="AlphaFoldDB" id="A0A5C4SZ73"/>
<dbReference type="EMBL" id="VDCQ01000090">
    <property type="protein sequence ID" value="TNJ59752.1"/>
    <property type="molecule type" value="Genomic_DNA"/>
</dbReference>
<sequence>MSSETKRSEKPLFTNKVLKKTSAFVLVLLLLSMLVPVLASAAIVFNGNFASDGIVSGQIKFDGSVGQTVYGQPQVSVGVYAANGEHLQDVTVSFASYANGVSTYTIPNATVINSVYDVVYFKYGTSDVTGNIYRDSESDDGGEDDGGNNGSGSGGSGNGGGGNTGGGSNGGSGNGGSDGGTGGPGQSGDVSDVIEASNGTVDADKLRAALNKYTEVTIKVTGDKVAIPASALVDANPKSILNIVTDHGTYILPLSAIDLTELADKVQTNVSDMKLHVALYALTGDKAAEVADVIKKIGGKPLSDAFEMSFAIEGASGATMNIANFDQYVKRKIPLKERPVQTATIALYNPDTKQLHFVPGSISSTEAAFWRTGNSIYTVLELNKTFNDTASHWAQSNIEQLASKLIVEGMTDTTFEPDRNLTRAEFVAFTTRAFGLVDVTDGTYFSDVGRGSWYSGMIAAAAKAGIINGYEDDMFRPDAPITREELAAIVVRAYRYAGGTVNVTDTEQTNILSRWSDANEIVWGQKEVAGAISAGFVQGMTNDTLETYGFATRAQTVTMLKRVLLSLNFMD</sequence>
<proteinExistence type="predicted"/>
<keyword evidence="4" id="KW-1185">Reference proteome</keyword>
<feature type="compositionally biased region" description="Gly residues" evidence="1">
    <location>
        <begin position="147"/>
        <end position="186"/>
    </location>
</feature>
<feature type="domain" description="SLH" evidence="2">
    <location>
        <begin position="441"/>
        <end position="504"/>
    </location>
</feature>
<feature type="compositionally biased region" description="Acidic residues" evidence="1">
    <location>
        <begin position="137"/>
        <end position="146"/>
    </location>
</feature>
<reference evidence="3 4" key="1">
    <citation type="submission" date="2019-05" db="EMBL/GenBank/DDBJ databases">
        <title>We sequenced the genome of Paenibacillus hemerocallicola KCTC 33185 for further insight into its adaptation and study the phylogeny of Paenibacillus.</title>
        <authorList>
            <person name="Narsing Rao M.P."/>
        </authorList>
    </citation>
    <scope>NUCLEOTIDE SEQUENCE [LARGE SCALE GENOMIC DNA]</scope>
    <source>
        <strain evidence="3 4">KCTC 33185</strain>
    </source>
</reference>
<dbReference type="InterPro" id="IPR001119">
    <property type="entry name" value="SLH_dom"/>
</dbReference>
<accession>A0A5C4SZ73</accession>
<dbReference type="RefSeq" id="WP_139607249.1">
    <property type="nucleotide sequence ID" value="NZ_VDCQ01000090.1"/>
</dbReference>
<evidence type="ECO:0000256" key="1">
    <source>
        <dbReference type="SAM" id="MobiDB-lite"/>
    </source>
</evidence>
<dbReference type="PANTHER" id="PTHR43308:SF5">
    <property type="entry name" value="S-LAYER PROTEIN _ PEPTIDOGLYCAN ENDO-BETA-N-ACETYLGLUCOSAMINIDASE"/>
    <property type="match status" value="1"/>
</dbReference>
<evidence type="ECO:0000259" key="2">
    <source>
        <dbReference type="PROSITE" id="PS51272"/>
    </source>
</evidence>
<gene>
    <name evidence="3" type="ORF">FE784_36895</name>
</gene>
<dbReference type="PANTHER" id="PTHR43308">
    <property type="entry name" value="OUTER MEMBRANE PROTEIN ALPHA-RELATED"/>
    <property type="match status" value="1"/>
</dbReference>
<organism evidence="3 4">
    <name type="scientific">Paenibacillus hemerocallicola</name>
    <dbReference type="NCBI Taxonomy" id="1172614"/>
    <lineage>
        <taxon>Bacteria</taxon>
        <taxon>Bacillati</taxon>
        <taxon>Bacillota</taxon>
        <taxon>Bacilli</taxon>
        <taxon>Bacillales</taxon>
        <taxon>Paenibacillaceae</taxon>
        <taxon>Paenibacillus</taxon>
    </lineage>
</organism>